<evidence type="ECO:0000259" key="3">
    <source>
        <dbReference type="PROSITE" id="PS50835"/>
    </source>
</evidence>
<dbReference type="PANTHER" id="PTHR21261:SF15">
    <property type="entry name" value="BEATEN PATH IIIA, ISOFORM D-RELATED"/>
    <property type="match status" value="1"/>
</dbReference>
<feature type="domain" description="Ig-like" evidence="3">
    <location>
        <begin position="64"/>
        <end position="162"/>
    </location>
</feature>
<gene>
    <name evidence="6" type="primary">LOC100576471</name>
</gene>
<proteinExistence type="predicted"/>
<evidence type="ECO:0000313" key="4">
    <source>
        <dbReference type="EnsemblMetazoa" id="XP_003249875"/>
    </source>
</evidence>
<dbReference type="GeneID" id="100576471"/>
<dbReference type="Proteomes" id="UP000005203">
    <property type="component" value="Linkage group LG8"/>
</dbReference>
<dbReference type="AlphaFoldDB" id="A0A7M7LK50"/>
<dbReference type="InterPro" id="IPR013162">
    <property type="entry name" value="CD80_C2-set"/>
</dbReference>
<sequence length="322" mass="35334">MKHSRRASGSSATSIANDSCSRCEGKCPTKMRLALLLLFSLFGTGSSIHLLRIDVPTIADPRWEKVALRCEYDLDGEELYSVKWYKDGAEFFRFMPDSKPPGRDFQLEGVYVDVNKSDSKQVTLLGQANNRRVKVNLVGLYGCEVSSEGPNFLTIFGEANMSLAIPPKERPTLRGLRPSYEAGETLEVECSSAASYPPARLVFILNGKEVNKGLIRELPSTSPTEDSLVSSTRLGLTLRLERHHFPGGTLTITCQSTLPRIRGDRALERVETATLAASNQRLAQEPPRSGSTIDAQPVSISICCLLAILSSFNHGILPLLHV</sequence>
<dbReference type="PANTHER" id="PTHR21261">
    <property type="entry name" value="BEAT PROTEIN"/>
    <property type="match status" value="1"/>
</dbReference>
<evidence type="ECO:0000256" key="1">
    <source>
        <dbReference type="ARBA" id="ARBA00023157"/>
    </source>
</evidence>
<feature type="region of interest" description="Disordered" evidence="2">
    <location>
        <begin position="1"/>
        <end position="23"/>
    </location>
</feature>
<dbReference type="EnsemblMetazoa" id="XM_003249827">
    <property type="protein sequence ID" value="XP_003249875"/>
    <property type="gene ID" value="LOC100576471"/>
</dbReference>
<dbReference type="FunFam" id="2.60.40.10:FF:000437">
    <property type="entry name" value="Beat-IIIc, isoform A"/>
    <property type="match status" value="1"/>
</dbReference>
<protein>
    <submittedName>
        <fullName evidence="6">Uncharacterized protein LOC100576471</fullName>
    </submittedName>
</protein>
<name>A0A7M7LK50_APIME</name>
<dbReference type="InterPro" id="IPR007110">
    <property type="entry name" value="Ig-like_dom"/>
</dbReference>
<evidence type="ECO:0000256" key="2">
    <source>
        <dbReference type="SAM" id="MobiDB-lite"/>
    </source>
</evidence>
<dbReference type="PROSITE" id="PS50835">
    <property type="entry name" value="IG_LIKE"/>
    <property type="match status" value="1"/>
</dbReference>
<dbReference type="Pfam" id="PF08205">
    <property type="entry name" value="C2-set_2"/>
    <property type="match status" value="1"/>
</dbReference>
<accession>A0A8B6XUX3</accession>
<reference evidence="4" key="1">
    <citation type="submission" date="2021-01" db="UniProtKB">
        <authorList>
            <consortium name="EnsemblMetazoa"/>
        </authorList>
    </citation>
    <scope>IDENTIFICATION</scope>
    <source>
        <strain evidence="4">DH4</strain>
    </source>
</reference>
<feature type="compositionally biased region" description="Polar residues" evidence="2">
    <location>
        <begin position="7"/>
        <end position="20"/>
    </location>
</feature>
<reference evidence="6" key="2">
    <citation type="submission" date="2025-04" db="UniProtKB">
        <authorList>
            <consortium name="RefSeq"/>
        </authorList>
    </citation>
    <scope>IDENTIFICATION</scope>
    <source>
        <strain evidence="6">DH4</strain>
        <tissue evidence="6">Whole body</tissue>
    </source>
</reference>
<keyword evidence="1" id="KW-1015">Disulfide bond</keyword>
<accession>A0A7M7LK50</accession>
<evidence type="ECO:0000313" key="5">
    <source>
        <dbReference type="Proteomes" id="UP000005203"/>
    </source>
</evidence>
<dbReference type="KEGG" id="ame:100576471"/>
<dbReference type="OrthoDB" id="6415662at2759"/>
<dbReference type="RefSeq" id="XP_003249875.4">
    <property type="nucleotide sequence ID" value="XM_003249827.4"/>
</dbReference>
<organism evidence="4">
    <name type="scientific">Apis mellifera</name>
    <name type="common">Honeybee</name>
    <dbReference type="NCBI Taxonomy" id="7460"/>
    <lineage>
        <taxon>Eukaryota</taxon>
        <taxon>Metazoa</taxon>
        <taxon>Ecdysozoa</taxon>
        <taxon>Arthropoda</taxon>
        <taxon>Hexapoda</taxon>
        <taxon>Insecta</taxon>
        <taxon>Pterygota</taxon>
        <taxon>Neoptera</taxon>
        <taxon>Endopterygota</taxon>
        <taxon>Hymenoptera</taxon>
        <taxon>Apocrita</taxon>
        <taxon>Aculeata</taxon>
        <taxon>Apoidea</taxon>
        <taxon>Anthophila</taxon>
        <taxon>Apidae</taxon>
        <taxon>Apis</taxon>
    </lineage>
</organism>
<keyword evidence="5" id="KW-1185">Reference proteome</keyword>
<evidence type="ECO:0000313" key="6">
    <source>
        <dbReference type="RefSeq" id="XP_003249875.4"/>
    </source>
</evidence>